<organism evidence="1 2">
    <name type="scientific">Mytilus coruscus</name>
    <name type="common">Sea mussel</name>
    <dbReference type="NCBI Taxonomy" id="42192"/>
    <lineage>
        <taxon>Eukaryota</taxon>
        <taxon>Metazoa</taxon>
        <taxon>Spiralia</taxon>
        <taxon>Lophotrochozoa</taxon>
        <taxon>Mollusca</taxon>
        <taxon>Bivalvia</taxon>
        <taxon>Autobranchia</taxon>
        <taxon>Pteriomorphia</taxon>
        <taxon>Mytilida</taxon>
        <taxon>Mytiloidea</taxon>
        <taxon>Mytilidae</taxon>
        <taxon>Mytilinae</taxon>
        <taxon>Mytilus</taxon>
    </lineage>
</organism>
<accession>A0A6J8AN44</accession>
<protein>
    <submittedName>
        <fullName evidence="1">Uncharacterized protein</fullName>
    </submittedName>
</protein>
<dbReference type="Proteomes" id="UP000507470">
    <property type="component" value="Unassembled WGS sequence"/>
</dbReference>
<gene>
    <name evidence="1" type="ORF">MCOR_9205</name>
</gene>
<dbReference type="AlphaFoldDB" id="A0A6J8AN44"/>
<sequence>MYLFRSLLFIFTSVIGYRGNSSILEILVIIFLCSRQCDGKTVLEFSRFARNEPLENLSLEALIQGFEKITGEAAKDVLTLAGKGDNLEVTRYLVNETIVYANSLANKGQILTTPNKSTTAASGNAAGSSVGDASTSADIAAQKEMRGMRQDLDALKNKSKDMLVDEALQNVRTLASRPKLTSNPRVLLAAIEMLVDSANKADHKDSDMYQKSLSTCRKYEEHPDFCGLVLKLFGSQEDKRISSLVADWAKSKKYAETTSLSESSCKKVKFVPCIPDWELEYGFNPEEVLIRKRGDIFWVNYKGEETTQPSYPRVPPSKEGVANGILIYKIFVLEIQNFSFLEVYLRVLISGRILAVLIREFREELKYWRFLDDWEGFSLRSETHFQIILATDSSLYRWGAFLLCGDSKSEFGDYWNSQDNSPIHVKEANVLLLSLLSVKDKIVNARVDSFCDNLAVVKAWNNEGGRDPSLNSILKQIFELSKSVNLHLRLMYVRSAENPADRESRKLRYIDAQLAPVKWEFVEEKFGPHSVDLMSLDSNAMRGKAGKLLKHFTPFPTVESDGANLFSQDLTLEDNPYVLPPFNLIFSVLKFVILLRLRGVLL</sequence>
<dbReference type="InterPro" id="IPR052055">
    <property type="entry name" value="Hepadnavirus_pol/RT"/>
</dbReference>
<evidence type="ECO:0000313" key="2">
    <source>
        <dbReference type="Proteomes" id="UP000507470"/>
    </source>
</evidence>
<dbReference type="PANTHER" id="PTHR33050:SF7">
    <property type="entry name" value="RIBONUCLEASE H"/>
    <property type="match status" value="1"/>
</dbReference>
<dbReference type="OrthoDB" id="1906822at2759"/>
<evidence type="ECO:0000313" key="1">
    <source>
        <dbReference type="EMBL" id="CAC5370303.1"/>
    </source>
</evidence>
<keyword evidence="2" id="KW-1185">Reference proteome</keyword>
<dbReference type="PANTHER" id="PTHR33050">
    <property type="entry name" value="REVERSE TRANSCRIPTASE DOMAIN-CONTAINING PROTEIN"/>
    <property type="match status" value="1"/>
</dbReference>
<dbReference type="CDD" id="cd09275">
    <property type="entry name" value="RNase_HI_RT_DIRS1"/>
    <property type="match status" value="1"/>
</dbReference>
<name>A0A6J8AN44_MYTCO</name>
<reference evidence="1 2" key="1">
    <citation type="submission" date="2020-06" db="EMBL/GenBank/DDBJ databases">
        <authorList>
            <person name="Li R."/>
            <person name="Bekaert M."/>
        </authorList>
    </citation>
    <scope>NUCLEOTIDE SEQUENCE [LARGE SCALE GENOMIC DNA]</scope>
    <source>
        <strain evidence="2">wild</strain>
    </source>
</reference>
<proteinExistence type="predicted"/>
<dbReference type="EMBL" id="CACVKT020001676">
    <property type="protein sequence ID" value="CAC5370303.1"/>
    <property type="molecule type" value="Genomic_DNA"/>
</dbReference>